<organism evidence="12 14">
    <name type="scientific">Stutzerimonas balearica DSM 6083</name>
    <dbReference type="NCBI Taxonomy" id="1123016"/>
    <lineage>
        <taxon>Bacteria</taxon>
        <taxon>Pseudomonadati</taxon>
        <taxon>Pseudomonadota</taxon>
        <taxon>Gammaproteobacteria</taxon>
        <taxon>Pseudomonadales</taxon>
        <taxon>Pseudomonadaceae</taxon>
        <taxon>Stutzerimonas</taxon>
    </lineage>
</organism>
<evidence type="ECO:0000313" key="12">
    <source>
        <dbReference type="EMBL" id="AJE15844.1"/>
    </source>
</evidence>
<evidence type="ECO:0000256" key="2">
    <source>
        <dbReference type="ARBA" id="ARBA00022500"/>
    </source>
</evidence>
<dbReference type="Pfam" id="PF12729">
    <property type="entry name" value="4HB_MCP_1"/>
    <property type="match status" value="1"/>
</dbReference>
<reference evidence="12 14" key="3">
    <citation type="journal article" name="Genome Announc.">
        <title>Complete Genome Sequence of Pseudomonas balearica DSM 6083T.</title>
        <authorList>
            <person name="Bennasar-Figueras A."/>
            <person name="Salva-Serra F."/>
            <person name="Jaen-Luchoro D."/>
            <person name="Segui C."/>
            <person name="Aliaga F."/>
            <person name="Busquets A."/>
            <person name="Gomila M."/>
            <person name="Moore E.R."/>
            <person name="Lalucat J."/>
        </authorList>
    </citation>
    <scope>NUCLEOTIDE SEQUENCE [LARGE SCALE GENOMIC DNA]</scope>
    <source>
        <strain evidence="14">DSM 6083</strain>
        <strain evidence="12">DSM6083</strain>
    </source>
</reference>
<dbReference type="PANTHER" id="PTHR32089">
    <property type="entry name" value="METHYL-ACCEPTING CHEMOTAXIS PROTEIN MCPB"/>
    <property type="match status" value="1"/>
</dbReference>
<dbReference type="Proteomes" id="UP000182276">
    <property type="component" value="Unassembled WGS sequence"/>
</dbReference>
<dbReference type="AlphaFoldDB" id="A0A8D3Y263"/>
<comment type="subcellular location">
    <subcellularLocation>
        <location evidence="1">Membrane</location>
        <topology evidence="1">Multi-pass membrane protein</topology>
    </subcellularLocation>
</comment>
<dbReference type="KEGG" id="pbm:CL52_12675"/>
<dbReference type="InterPro" id="IPR004089">
    <property type="entry name" value="MCPsignal_dom"/>
</dbReference>
<keyword evidence="4 9" id="KW-1133">Transmembrane helix</keyword>
<evidence type="ECO:0000256" key="3">
    <source>
        <dbReference type="ARBA" id="ARBA00022692"/>
    </source>
</evidence>
<dbReference type="GO" id="GO:0016020">
    <property type="term" value="C:membrane"/>
    <property type="evidence" value="ECO:0007669"/>
    <property type="project" value="UniProtKB-SubCell"/>
</dbReference>
<dbReference type="PROSITE" id="PS50885">
    <property type="entry name" value="HAMP"/>
    <property type="match status" value="1"/>
</dbReference>
<dbReference type="Proteomes" id="UP000031271">
    <property type="component" value="Chromosome"/>
</dbReference>
<dbReference type="InterPro" id="IPR024478">
    <property type="entry name" value="HlyB_4HB_MCP"/>
</dbReference>
<evidence type="ECO:0000256" key="7">
    <source>
        <dbReference type="ARBA" id="ARBA00029447"/>
    </source>
</evidence>
<dbReference type="Pfam" id="PF00015">
    <property type="entry name" value="MCPsignal"/>
    <property type="match status" value="1"/>
</dbReference>
<feature type="domain" description="HAMP" evidence="11">
    <location>
        <begin position="212"/>
        <end position="264"/>
    </location>
</feature>
<evidence type="ECO:0000256" key="9">
    <source>
        <dbReference type="SAM" id="Phobius"/>
    </source>
</evidence>
<dbReference type="InterPro" id="IPR003660">
    <property type="entry name" value="HAMP_dom"/>
</dbReference>
<dbReference type="Gene3D" id="1.10.287.950">
    <property type="entry name" value="Methyl-accepting chemotaxis protein"/>
    <property type="match status" value="1"/>
</dbReference>
<reference evidence="13 15" key="2">
    <citation type="submission" date="2016-10" db="EMBL/GenBank/DDBJ databases">
        <authorList>
            <person name="Varghese N."/>
            <person name="Submissions S."/>
        </authorList>
    </citation>
    <scope>NUCLEOTIDE SEQUENCE [LARGE SCALE GENOMIC DNA]</scope>
    <source>
        <strain evidence="13 15">DSM 6083</strain>
    </source>
</reference>
<evidence type="ECO:0000256" key="6">
    <source>
        <dbReference type="ARBA" id="ARBA00023224"/>
    </source>
</evidence>
<evidence type="ECO:0000256" key="4">
    <source>
        <dbReference type="ARBA" id="ARBA00022989"/>
    </source>
</evidence>
<dbReference type="SMART" id="SM00304">
    <property type="entry name" value="HAMP"/>
    <property type="match status" value="1"/>
</dbReference>
<name>A0A8D3Y263_9GAMM</name>
<evidence type="ECO:0000313" key="13">
    <source>
        <dbReference type="EMBL" id="SDM06641.1"/>
    </source>
</evidence>
<sequence>MFRSMNVSARAALSFSAIALLLLFVGCFSLVQVQALRETEQVMETNWLAGVRDSGGLRSDVLELRLMVARSLIPSADESAADARRDIGERRSQIEQRVSSYLASPLIDEQERRLVGQVQTAVHGYEQSLEQLLTFLSGSDAPAAIALFNGGMRQQGSDINEALAALTAYNDEGAKASRLSAGSVYSRSLWVLLGVMAVAVVATVGLAIGFTRSITQPLGQALRVAERIAGSDLSQSVEVDGRDEPARLLSALATMQATLRATLKHIGHSSTQLATATEEMTSVAHEGKRGLQRQNEQVELAATAVNQMTAAIEEVASNSASTSDSVRDSTAAAEAGRRHVNDTVNAIDSLSARIGETGGFVQGLAGQARDISKVLDVIRTIAEQTNLLALNAAIEAARAGDQGRGFAVVADEVRALAHRTGQSTQEIEQMIAAIQSGTDSVVKATALSTQEADRTLGVAREAGAMLDNIAASVAIINERTVMIAAAAEQQAQVAREVDRSLMTIRDLSIQSAAGADQTAVASDELARLATDLNQMALRFRT</sequence>
<evidence type="ECO:0000313" key="15">
    <source>
        <dbReference type="Proteomes" id="UP000182276"/>
    </source>
</evidence>
<keyword evidence="15" id="KW-1185">Reference proteome</keyword>
<dbReference type="EMBL" id="CP007511">
    <property type="protein sequence ID" value="AJE15844.1"/>
    <property type="molecule type" value="Genomic_DNA"/>
</dbReference>
<keyword evidence="2" id="KW-0145">Chemotaxis</keyword>
<keyword evidence="6 8" id="KW-0807">Transducer</keyword>
<evidence type="ECO:0000256" key="5">
    <source>
        <dbReference type="ARBA" id="ARBA00023136"/>
    </source>
</evidence>
<dbReference type="EMBL" id="FNHO01000002">
    <property type="protein sequence ID" value="SDM06641.1"/>
    <property type="molecule type" value="Genomic_DNA"/>
</dbReference>
<keyword evidence="5 9" id="KW-0472">Membrane</keyword>
<evidence type="ECO:0000256" key="1">
    <source>
        <dbReference type="ARBA" id="ARBA00004141"/>
    </source>
</evidence>
<dbReference type="CDD" id="cd06225">
    <property type="entry name" value="HAMP"/>
    <property type="match status" value="1"/>
</dbReference>
<evidence type="ECO:0000259" key="10">
    <source>
        <dbReference type="PROSITE" id="PS50111"/>
    </source>
</evidence>
<dbReference type="PANTHER" id="PTHR32089:SF120">
    <property type="entry name" value="METHYL-ACCEPTING CHEMOTAXIS PROTEIN TLPQ"/>
    <property type="match status" value="1"/>
</dbReference>
<dbReference type="FunFam" id="1.10.287.950:FF:000001">
    <property type="entry name" value="Methyl-accepting chemotaxis sensory transducer"/>
    <property type="match status" value="1"/>
</dbReference>
<dbReference type="GO" id="GO:0007165">
    <property type="term" value="P:signal transduction"/>
    <property type="evidence" value="ECO:0007669"/>
    <property type="project" value="UniProtKB-KW"/>
</dbReference>
<evidence type="ECO:0000259" key="11">
    <source>
        <dbReference type="PROSITE" id="PS50885"/>
    </source>
</evidence>
<dbReference type="Pfam" id="PF00672">
    <property type="entry name" value="HAMP"/>
    <property type="match status" value="1"/>
</dbReference>
<gene>
    <name evidence="12" type="ORF">CL52_12675</name>
    <name evidence="13" type="ORF">SAMN05660875_10215</name>
</gene>
<dbReference type="PROSITE" id="PS50111">
    <property type="entry name" value="CHEMOTAXIS_TRANSDUC_2"/>
    <property type="match status" value="1"/>
</dbReference>
<feature type="transmembrane region" description="Helical" evidence="9">
    <location>
        <begin position="189"/>
        <end position="210"/>
    </location>
</feature>
<proteinExistence type="inferred from homology"/>
<reference evidence="14" key="1">
    <citation type="submission" date="2014-03" db="EMBL/GenBank/DDBJ databases">
        <title>Complete genome of Pseudomonas balearica DSM 6083T, a sewage water isolate from an enrichment with 2-methylnaphthalene.</title>
        <authorList>
            <person name="Salva-Serra F."/>
            <person name="Jaen-Luchoro D."/>
            <person name="Busquets A."/>
            <person name="Pena A."/>
            <person name="Gomila M."/>
            <person name="Bosch R."/>
            <person name="Nogales B."/>
            <person name="Garcia-Valdes E."/>
            <person name="Lalucat J."/>
            <person name="Bennasar A."/>
        </authorList>
    </citation>
    <scope>NUCLEOTIDE SEQUENCE [LARGE SCALE GENOMIC DNA]</scope>
    <source>
        <strain evidence="14">DSM 6083</strain>
    </source>
</reference>
<dbReference type="SMART" id="SM00283">
    <property type="entry name" value="MA"/>
    <property type="match status" value="1"/>
</dbReference>
<evidence type="ECO:0000256" key="8">
    <source>
        <dbReference type="PROSITE-ProRule" id="PRU00284"/>
    </source>
</evidence>
<dbReference type="GeneID" id="77260757"/>
<dbReference type="PROSITE" id="PS51257">
    <property type="entry name" value="PROKAR_LIPOPROTEIN"/>
    <property type="match status" value="1"/>
</dbReference>
<accession>A0A8D3Y263</accession>
<keyword evidence="3 9" id="KW-0812">Transmembrane</keyword>
<dbReference type="SUPFAM" id="SSF58104">
    <property type="entry name" value="Methyl-accepting chemotaxis protein (MCP) signaling domain"/>
    <property type="match status" value="1"/>
</dbReference>
<protein>
    <submittedName>
        <fullName evidence="12 13">Chemotaxis protein</fullName>
    </submittedName>
</protein>
<dbReference type="RefSeq" id="WP_043220981.1">
    <property type="nucleotide sequence ID" value="NZ_CP007511.1"/>
</dbReference>
<comment type="similarity">
    <text evidence="7">Belongs to the methyl-accepting chemotaxis (MCP) protein family.</text>
</comment>
<dbReference type="GO" id="GO:0006935">
    <property type="term" value="P:chemotaxis"/>
    <property type="evidence" value="ECO:0007669"/>
    <property type="project" value="UniProtKB-KW"/>
</dbReference>
<feature type="domain" description="Methyl-accepting transducer" evidence="10">
    <location>
        <begin position="269"/>
        <end position="505"/>
    </location>
</feature>
<evidence type="ECO:0000313" key="14">
    <source>
        <dbReference type="Proteomes" id="UP000031271"/>
    </source>
</evidence>